<dbReference type="InterPro" id="IPR039513">
    <property type="entry name" value="PL-6"/>
</dbReference>
<evidence type="ECO:0000313" key="6">
    <source>
        <dbReference type="Proteomes" id="UP001320876"/>
    </source>
</evidence>
<feature type="domain" description="Alginate lyase" evidence="4">
    <location>
        <begin position="483"/>
        <end position="753"/>
    </location>
</feature>
<feature type="signal peptide" evidence="3">
    <location>
        <begin position="1"/>
        <end position="17"/>
    </location>
</feature>
<keyword evidence="6" id="KW-1185">Reference proteome</keyword>
<dbReference type="CDD" id="cd14251">
    <property type="entry name" value="PL-6"/>
    <property type="match status" value="1"/>
</dbReference>
<name>A0ABT3GMF2_9BACT</name>
<dbReference type="Gene3D" id="2.160.20.10">
    <property type="entry name" value="Single-stranded right-handed beta-helix, Pectin lyase-like"/>
    <property type="match status" value="1"/>
</dbReference>
<dbReference type="Gene3D" id="1.50.10.100">
    <property type="entry name" value="Chondroitin AC/alginate lyase"/>
    <property type="match status" value="1"/>
</dbReference>
<dbReference type="EMBL" id="JAPDDT010000009">
    <property type="protein sequence ID" value="MCW1924684.1"/>
    <property type="molecule type" value="Genomic_DNA"/>
</dbReference>
<dbReference type="InterPro" id="IPR011050">
    <property type="entry name" value="Pectin_lyase_fold/virulence"/>
</dbReference>
<organism evidence="5 6">
    <name type="scientific">Luteolibacter arcticus</name>
    <dbReference type="NCBI Taxonomy" id="1581411"/>
    <lineage>
        <taxon>Bacteria</taxon>
        <taxon>Pseudomonadati</taxon>
        <taxon>Verrucomicrobiota</taxon>
        <taxon>Verrucomicrobiia</taxon>
        <taxon>Verrucomicrobiales</taxon>
        <taxon>Verrucomicrobiaceae</taxon>
        <taxon>Luteolibacter</taxon>
    </lineage>
</organism>
<proteinExistence type="predicted"/>
<gene>
    <name evidence="5" type="ORF">OKA05_19115</name>
</gene>
<sequence length="815" mass="89693">MFRRLFPVLLCLTLAKAAEHRVSSAAELAGLSLAAGDTVVMADGSWKRQRVVLHGKGTEDHPITLRAATAGMVLLEDNSSIQIDGEHLVVAGLWVKDGSVELKGRDNRLTGCAVTGGKQRNFLHLHGQRHRVDQCHFSGKTTEGPTVQVEVEESPNQHRIDHNHFGARPPLGRNGGETIRIGYSHQATRSSGTVVEQNLFEGCDGELEIISNKSCDNIYRANTFRECAGFLTLRHGDRCRVEGNFFFGRLKRGSGGIRVIGHDHVVANNFIDSVAEGAIRLTSGIPNGPATGYVEARNVAIVFNTVTDSPGATIELDAGIGSAGRTLRPENIVIAHNVFSLPQRAVLTKGTEGAGFRWTGNFSNRAGDHVRKADLMLTRDLHGVWRPSPGSPLQAAAEAFPGIGCDLDGQPRTGRFDAGCDEISQAPAIARPLTTADTGPAWMRAPKTNFSEILAHDRERILIAAEAALKREPLTITTHRAKLSEGGPNDFYSNGDYWWPDPKKPDGLPYIKRDGETNPENFTAHRDTMRELRDAVAALAAAWLATGDAKYPAKAAALLHAFFLDPATRMNPHLKYAQAIPGVTPGRGIGIIDTLHLIEIPKAVKAMENSPAFTPELREGLRTWFRDYAKWMSESKNGKEEAVTKNNHAVAYFLQLAVFAEFTDDRTKLAECRGRFKEAFVPLQMAEDGSFPQELARTKPYGYSIFQLDNVATLCQVLSTSEENLWEFELPDGRGIRRAMAFLQPYLADKGTWPHPPDVQAWDGWPARQPCLLFAGLACGEARYVDLWKKLEPDPQDAEVRRNIAITQPVLWLRR</sequence>
<dbReference type="InterPro" id="IPR008397">
    <property type="entry name" value="Alginate_lyase_dom"/>
</dbReference>
<dbReference type="Pfam" id="PF14592">
    <property type="entry name" value="Chondroitinas_B"/>
    <property type="match status" value="1"/>
</dbReference>
<keyword evidence="2 5" id="KW-0456">Lyase</keyword>
<reference evidence="5 6" key="1">
    <citation type="submission" date="2022-10" db="EMBL/GenBank/DDBJ databases">
        <title>Luteolibacter arcticus strain CCTCC AB 2014275, whole genome shotgun sequencing project.</title>
        <authorList>
            <person name="Zhao G."/>
            <person name="Shen L."/>
        </authorList>
    </citation>
    <scope>NUCLEOTIDE SEQUENCE [LARGE SCALE GENOMIC DNA]</scope>
    <source>
        <strain evidence="5 6">CCTCC AB 2014275</strain>
    </source>
</reference>
<protein>
    <submittedName>
        <fullName evidence="5">Alginate lyase family protein</fullName>
    </submittedName>
</protein>
<dbReference type="SUPFAM" id="SSF51126">
    <property type="entry name" value="Pectin lyase-like"/>
    <property type="match status" value="1"/>
</dbReference>
<dbReference type="GO" id="GO:0016829">
    <property type="term" value="F:lyase activity"/>
    <property type="evidence" value="ECO:0007669"/>
    <property type="project" value="UniProtKB-KW"/>
</dbReference>
<evidence type="ECO:0000256" key="3">
    <source>
        <dbReference type="SAM" id="SignalP"/>
    </source>
</evidence>
<feature type="chain" id="PRO_5046940317" evidence="3">
    <location>
        <begin position="18"/>
        <end position="815"/>
    </location>
</feature>
<dbReference type="Pfam" id="PF05426">
    <property type="entry name" value="Alginate_lyase"/>
    <property type="match status" value="1"/>
</dbReference>
<evidence type="ECO:0000313" key="5">
    <source>
        <dbReference type="EMBL" id="MCW1924684.1"/>
    </source>
</evidence>
<dbReference type="SUPFAM" id="SSF48230">
    <property type="entry name" value="Chondroitin AC/alginate lyase"/>
    <property type="match status" value="1"/>
</dbReference>
<evidence type="ECO:0000256" key="1">
    <source>
        <dbReference type="ARBA" id="ARBA00022729"/>
    </source>
</evidence>
<dbReference type="InterPro" id="IPR008929">
    <property type="entry name" value="Chondroitin_lyas"/>
</dbReference>
<evidence type="ECO:0000259" key="4">
    <source>
        <dbReference type="Pfam" id="PF05426"/>
    </source>
</evidence>
<accession>A0ABT3GMF2</accession>
<dbReference type="InterPro" id="IPR012334">
    <property type="entry name" value="Pectin_lyas_fold"/>
</dbReference>
<dbReference type="RefSeq" id="WP_264488793.1">
    <property type="nucleotide sequence ID" value="NZ_JAPDDT010000009.1"/>
</dbReference>
<evidence type="ECO:0000256" key="2">
    <source>
        <dbReference type="ARBA" id="ARBA00023239"/>
    </source>
</evidence>
<keyword evidence="1 3" id="KW-0732">Signal</keyword>
<comment type="caution">
    <text evidence="5">The sequence shown here is derived from an EMBL/GenBank/DDBJ whole genome shotgun (WGS) entry which is preliminary data.</text>
</comment>
<dbReference type="Proteomes" id="UP001320876">
    <property type="component" value="Unassembled WGS sequence"/>
</dbReference>